<dbReference type="PANTHER" id="PTHR32472:SF11">
    <property type="entry name" value="DISEASE RESISTANCE PROTEIN (TIR-NBS CLASS)"/>
    <property type="match status" value="1"/>
</dbReference>
<evidence type="ECO:0000256" key="1">
    <source>
        <dbReference type="SAM" id="MobiDB-lite"/>
    </source>
</evidence>
<feature type="region of interest" description="Disordered" evidence="1">
    <location>
        <begin position="1"/>
        <end position="25"/>
    </location>
</feature>
<dbReference type="Gene3D" id="3.40.50.10140">
    <property type="entry name" value="Toll/interleukin-1 receptor homology (TIR) domain"/>
    <property type="match status" value="1"/>
</dbReference>
<dbReference type="EMBL" id="JAUJYO010000018">
    <property type="protein sequence ID" value="KAK1290451.1"/>
    <property type="molecule type" value="Genomic_DNA"/>
</dbReference>
<dbReference type="SUPFAM" id="SSF52200">
    <property type="entry name" value="Toll/Interleukin receptor TIR domain"/>
    <property type="match status" value="1"/>
</dbReference>
<feature type="domain" description="TIR" evidence="2">
    <location>
        <begin position="152"/>
        <end position="271"/>
    </location>
</feature>
<dbReference type="PROSITE" id="PS50104">
    <property type="entry name" value="TIR"/>
    <property type="match status" value="1"/>
</dbReference>
<keyword evidence="4" id="KW-1185">Reference proteome</keyword>
<reference evidence="3" key="1">
    <citation type="journal article" date="2023" name="Nat. Commun.">
        <title>Diploid and tetraploid genomes of Acorus and the evolution of monocots.</title>
        <authorList>
            <person name="Ma L."/>
            <person name="Liu K.W."/>
            <person name="Li Z."/>
            <person name="Hsiao Y.Y."/>
            <person name="Qi Y."/>
            <person name="Fu T."/>
            <person name="Tang G.D."/>
            <person name="Zhang D."/>
            <person name="Sun W.H."/>
            <person name="Liu D.K."/>
            <person name="Li Y."/>
            <person name="Chen G.Z."/>
            <person name="Liu X.D."/>
            <person name="Liao X.Y."/>
            <person name="Jiang Y.T."/>
            <person name="Yu X."/>
            <person name="Hao Y."/>
            <person name="Huang J."/>
            <person name="Zhao X.W."/>
            <person name="Ke S."/>
            <person name="Chen Y.Y."/>
            <person name="Wu W.L."/>
            <person name="Hsu J.L."/>
            <person name="Lin Y.F."/>
            <person name="Huang M.D."/>
            <person name="Li C.Y."/>
            <person name="Huang L."/>
            <person name="Wang Z.W."/>
            <person name="Zhao X."/>
            <person name="Zhong W.Y."/>
            <person name="Peng D.H."/>
            <person name="Ahmad S."/>
            <person name="Lan S."/>
            <person name="Zhang J.S."/>
            <person name="Tsai W.C."/>
            <person name="Van de Peer Y."/>
            <person name="Liu Z.J."/>
        </authorList>
    </citation>
    <scope>NUCLEOTIDE SEQUENCE</scope>
    <source>
        <strain evidence="3">CP</strain>
    </source>
</reference>
<sequence length="994" mass="112697">MDLQQESSKLKEFPTTTSRNLSSSSSAFVSASQSPFFSPRSPKIHLSESVRSDIPNSASILSSKGESESLRGIGYTAGDVLRNVEKASSDFKIPDWVTSYNGVCNGSSSNRSQGANNANLGQREKQKRWGRTQGKSSFTRGPVSYTSSTHPRSCDVYIGFHGRKPSLLRFANWLRAELEVQGVSCFVVDKARCRNARSQDVVEKAMNASTFGVVILTKKSFGNPYSIEELRNFLDKKNLVPIFFDLASGDCLARDIIERRGELWEKHGGELWIPYGGLEKEWKHAVEGLSRVDEWKLEASDGNWRDCILNAVTIIATRLGRRSVVDRVNHWRERVEKEEFPFPRNEDFVGRKKELSELELMLFGDVSGDGERDYFELKTRSRRKNVVIRHSERNQLVEEESLKDGQSEGSGKGKEPVIWKESEREIEMQRVGSPQRQCRPRRATNGGRYGRRKRSTKIFYGKGIACVTGESGIGKTELLLEYAYRYYQRYKMVLWVGGESRYIRQNYLNLRSFLEVDVSIENHSLERGRAKCFEEQEEDAVTRVRRELMRDIPYLVIIDNLESEKDWWDHKLVMDLLPRFGGESHFIISTRLTRVMNLEPMKLSYLSGIEALSLMKGRFKDYSIAEIEALRAMEERLGRLTLGLGVVGAILSELPIGPNRLLDTINRMPLRDLAWSGREALTLRKHTFLMQLLDVCFSIFDHAEGPMSLATRMVQASGWFAPSAIPVSLLALAAHKIHEKRHDRSKLWKKCVNALTCSFTTSHMKRTESEAASMLVRFGIAKSSEKPGCIHFHEMVKLYARKRGASKVARAMVQAVGIRGSVVHHSEHLWAACFSVFGFGTDPVIVELNVIELLLFVRRVTLPLAVHAFITFSRCSAALELLRLCSEALEATGESLVAHVEKWLDRSICCMRPARSDAQLNPYLWQELSLLRATVLEMRAKLMLRGGQYDAADDLVRKAIFIRTSICGEDHPDTVAAHEMLSKLTRLLTNVQSS</sequence>
<dbReference type="Proteomes" id="UP001180020">
    <property type="component" value="Unassembled WGS sequence"/>
</dbReference>
<dbReference type="InterPro" id="IPR035897">
    <property type="entry name" value="Toll_tir_struct_dom_sf"/>
</dbReference>
<evidence type="ECO:0000313" key="3">
    <source>
        <dbReference type="EMBL" id="KAK1290451.1"/>
    </source>
</evidence>
<feature type="region of interest" description="Disordered" evidence="1">
    <location>
        <begin position="429"/>
        <end position="449"/>
    </location>
</feature>
<dbReference type="PANTHER" id="PTHR32472">
    <property type="entry name" value="DNA REPAIR PROTEIN RADA"/>
    <property type="match status" value="1"/>
</dbReference>
<reference evidence="3" key="2">
    <citation type="submission" date="2023-06" db="EMBL/GenBank/DDBJ databases">
        <authorList>
            <person name="Ma L."/>
            <person name="Liu K.-W."/>
            <person name="Li Z."/>
            <person name="Hsiao Y.-Y."/>
            <person name="Qi Y."/>
            <person name="Fu T."/>
            <person name="Tang G."/>
            <person name="Zhang D."/>
            <person name="Sun W.-H."/>
            <person name="Liu D.-K."/>
            <person name="Li Y."/>
            <person name="Chen G.-Z."/>
            <person name="Liu X.-D."/>
            <person name="Liao X.-Y."/>
            <person name="Jiang Y.-T."/>
            <person name="Yu X."/>
            <person name="Hao Y."/>
            <person name="Huang J."/>
            <person name="Zhao X.-W."/>
            <person name="Ke S."/>
            <person name="Chen Y.-Y."/>
            <person name="Wu W.-L."/>
            <person name="Hsu J.-L."/>
            <person name="Lin Y.-F."/>
            <person name="Huang M.-D."/>
            <person name="Li C.-Y."/>
            <person name="Huang L."/>
            <person name="Wang Z.-W."/>
            <person name="Zhao X."/>
            <person name="Zhong W.-Y."/>
            <person name="Peng D.-H."/>
            <person name="Ahmad S."/>
            <person name="Lan S."/>
            <person name="Zhang J.-S."/>
            <person name="Tsai W.-C."/>
            <person name="Van De Peer Y."/>
            <person name="Liu Z.-J."/>
        </authorList>
    </citation>
    <scope>NUCLEOTIDE SEQUENCE</scope>
    <source>
        <strain evidence="3">CP</strain>
        <tissue evidence="3">Leaves</tissue>
    </source>
</reference>
<dbReference type="AlphaFoldDB" id="A0AAV9CN45"/>
<feature type="compositionally biased region" description="Polar residues" evidence="1">
    <location>
        <begin position="133"/>
        <end position="148"/>
    </location>
</feature>
<protein>
    <recommendedName>
        <fullName evidence="2">TIR domain-containing protein</fullName>
    </recommendedName>
</protein>
<gene>
    <name evidence="3" type="ORF">QJS10_CPB18g01625</name>
</gene>
<dbReference type="Pfam" id="PF25895">
    <property type="entry name" value="WHD_plant_disease"/>
    <property type="match status" value="1"/>
</dbReference>
<comment type="caution">
    <text evidence="3">The sequence shown here is derived from an EMBL/GenBank/DDBJ whole genome shotgun (WGS) entry which is preliminary data.</text>
</comment>
<dbReference type="InterPro" id="IPR058874">
    <property type="entry name" value="WHD_plant"/>
</dbReference>
<organism evidence="3 4">
    <name type="scientific">Acorus calamus</name>
    <name type="common">Sweet flag</name>
    <dbReference type="NCBI Taxonomy" id="4465"/>
    <lineage>
        <taxon>Eukaryota</taxon>
        <taxon>Viridiplantae</taxon>
        <taxon>Streptophyta</taxon>
        <taxon>Embryophyta</taxon>
        <taxon>Tracheophyta</taxon>
        <taxon>Spermatophyta</taxon>
        <taxon>Magnoliopsida</taxon>
        <taxon>Liliopsida</taxon>
        <taxon>Acoraceae</taxon>
        <taxon>Acorus</taxon>
    </lineage>
</organism>
<dbReference type="FunFam" id="3.40.50.300:FF:000908">
    <property type="entry name" value="p-loop containing nucleoside triphosphate hydrolase superfamily protein"/>
    <property type="match status" value="1"/>
</dbReference>
<dbReference type="Pfam" id="PF13676">
    <property type="entry name" value="TIR_2"/>
    <property type="match status" value="1"/>
</dbReference>
<feature type="region of interest" description="Disordered" evidence="1">
    <location>
        <begin position="107"/>
        <end position="148"/>
    </location>
</feature>
<dbReference type="InterPro" id="IPR027417">
    <property type="entry name" value="P-loop_NTPase"/>
</dbReference>
<dbReference type="GO" id="GO:0000725">
    <property type="term" value="P:recombinational repair"/>
    <property type="evidence" value="ECO:0007669"/>
    <property type="project" value="TreeGrafter"/>
</dbReference>
<dbReference type="InterPro" id="IPR000157">
    <property type="entry name" value="TIR_dom"/>
</dbReference>
<proteinExistence type="predicted"/>
<feature type="compositionally biased region" description="Polar residues" evidence="1">
    <location>
        <begin position="107"/>
        <end position="120"/>
    </location>
</feature>
<name>A0AAV9CN45_ACOCL</name>
<evidence type="ECO:0000313" key="4">
    <source>
        <dbReference type="Proteomes" id="UP001180020"/>
    </source>
</evidence>
<accession>A0AAV9CN45</accession>
<dbReference type="SUPFAM" id="SSF52540">
    <property type="entry name" value="P-loop containing nucleoside triphosphate hydrolases"/>
    <property type="match status" value="1"/>
</dbReference>
<dbReference type="Gene3D" id="3.40.50.300">
    <property type="entry name" value="P-loop containing nucleotide triphosphate hydrolases"/>
    <property type="match status" value="1"/>
</dbReference>
<evidence type="ECO:0000259" key="2">
    <source>
        <dbReference type="PROSITE" id="PS50104"/>
    </source>
</evidence>
<dbReference type="GO" id="GO:0007165">
    <property type="term" value="P:signal transduction"/>
    <property type="evidence" value="ECO:0007669"/>
    <property type="project" value="InterPro"/>
</dbReference>